<gene>
    <name evidence="1" type="ORF">A1QO_04205</name>
</gene>
<reference evidence="1 2" key="1">
    <citation type="journal article" date="2012" name="Science">
        <title>Ecological populations of bacteria act as socially cohesive units of antibiotic production and resistance.</title>
        <authorList>
            <person name="Cordero O.X."/>
            <person name="Wildschutte H."/>
            <person name="Kirkup B."/>
            <person name="Proehl S."/>
            <person name="Ngo L."/>
            <person name="Hussain F."/>
            <person name="Le Roux F."/>
            <person name="Mincer T."/>
            <person name="Polz M.F."/>
        </authorList>
    </citation>
    <scope>NUCLEOTIDE SEQUENCE [LARGE SCALE GENOMIC DNA]</scope>
    <source>
        <strain evidence="1 2">ZF-129</strain>
    </source>
</reference>
<comment type="caution">
    <text evidence="1">The sequence shown here is derived from an EMBL/GenBank/DDBJ whole genome shotgun (WGS) entry which is preliminary data.</text>
</comment>
<dbReference type="AlphaFoldDB" id="A0A1E5BIP0"/>
<accession>A0A1E5BIP0</accession>
<dbReference type="EMBL" id="AJYQ02000020">
    <property type="protein sequence ID" value="OEE37315.1"/>
    <property type="molecule type" value="Genomic_DNA"/>
</dbReference>
<evidence type="ECO:0000313" key="2">
    <source>
        <dbReference type="Proteomes" id="UP000094741"/>
    </source>
</evidence>
<dbReference type="OrthoDB" id="6908156at2"/>
<sequence length="381" mass="43175">MNNDRKFIDLLKRLVPQLVNDTTVNHNMRLGRLKLARKSILKSVTGFCATLPMDVTNGLKSALEEFTCRNSVVVDYASNGESVEDDVKAVLLILQNWKILQDKYPLILDQLITLNNEKDIDNDPKRVGLAISNVVVHLPIRFYYRGGLEYRCKTTLPVYCIIESSGKIEAETINTIFSLGWIDSTYCKDEDAINVVNSTDTIDSLPIMEITKKSADCLHALTRVNWISGLEGALSLTDVGFYKIFEFIHHRELIQESILLSNYHHLELESITDSETLVAMAKLFDNSVVVKQTFIDEAIERQWSTLESLRQLFGYSDIVMNPTLEGPKTFMTVSIHRTNSDIHTVKFPRTIKNGDNFNVYHGLSSKSGGVWKDCLVDSLEF</sequence>
<evidence type="ECO:0000313" key="1">
    <source>
        <dbReference type="EMBL" id="OEE37315.1"/>
    </source>
</evidence>
<dbReference type="Proteomes" id="UP000094741">
    <property type="component" value="Unassembled WGS sequence"/>
</dbReference>
<proteinExistence type="predicted"/>
<organism evidence="1 2">
    <name type="scientific">Vibrio genomosp. F10 str. ZF-129</name>
    <dbReference type="NCBI Taxonomy" id="1187848"/>
    <lineage>
        <taxon>Bacteria</taxon>
        <taxon>Pseudomonadati</taxon>
        <taxon>Pseudomonadota</taxon>
        <taxon>Gammaproteobacteria</taxon>
        <taxon>Vibrionales</taxon>
        <taxon>Vibrionaceae</taxon>
        <taxon>Vibrio</taxon>
    </lineage>
</organism>
<dbReference type="STRING" id="1187848.A1QO_04205"/>
<dbReference type="RefSeq" id="WP_017041795.1">
    <property type="nucleotide sequence ID" value="NZ_AJYQ02000020.1"/>
</dbReference>
<name>A0A1E5BIP0_9VIBR</name>
<protein>
    <submittedName>
        <fullName evidence="1">Uncharacterized protein</fullName>
    </submittedName>
</protein>